<evidence type="ECO:0000313" key="2">
    <source>
        <dbReference type="EMBL" id="OXR39848.1"/>
    </source>
</evidence>
<comment type="caution">
    <text evidence="2">The sequence shown here is derived from an EMBL/GenBank/DDBJ whole genome shotgun (WGS) entry which is preliminary data.</text>
</comment>
<dbReference type="PANTHER" id="PTHR21310">
    <property type="entry name" value="AMINOGLYCOSIDE PHOSPHOTRANSFERASE-RELATED-RELATED"/>
    <property type="match status" value="1"/>
</dbReference>
<name>A0A231GTE5_9NOCA</name>
<accession>A0A231GTE5</accession>
<organism evidence="2 3">
    <name type="scientific">Nocardia cerradoensis</name>
    <dbReference type="NCBI Taxonomy" id="85688"/>
    <lineage>
        <taxon>Bacteria</taxon>
        <taxon>Bacillati</taxon>
        <taxon>Actinomycetota</taxon>
        <taxon>Actinomycetes</taxon>
        <taxon>Mycobacteriales</taxon>
        <taxon>Nocardiaceae</taxon>
        <taxon>Nocardia</taxon>
    </lineage>
</organism>
<proteinExistence type="predicted"/>
<dbReference type="InterPro" id="IPR002575">
    <property type="entry name" value="Aminoglycoside_PTrfase"/>
</dbReference>
<evidence type="ECO:0000259" key="1">
    <source>
        <dbReference type="Pfam" id="PF01636"/>
    </source>
</evidence>
<dbReference type="InterPro" id="IPR011009">
    <property type="entry name" value="Kinase-like_dom_sf"/>
</dbReference>
<dbReference type="SUPFAM" id="SSF56112">
    <property type="entry name" value="Protein kinase-like (PK-like)"/>
    <property type="match status" value="1"/>
</dbReference>
<dbReference type="Pfam" id="PF01636">
    <property type="entry name" value="APH"/>
    <property type="match status" value="1"/>
</dbReference>
<dbReference type="RefSeq" id="WP_094028419.1">
    <property type="nucleotide sequence ID" value="NZ_NGAF01000058.1"/>
</dbReference>
<dbReference type="Gene3D" id="3.90.1200.10">
    <property type="match status" value="1"/>
</dbReference>
<dbReference type="InterPro" id="IPR051678">
    <property type="entry name" value="AGP_Transferase"/>
</dbReference>
<dbReference type="Proteomes" id="UP000215506">
    <property type="component" value="Unassembled WGS sequence"/>
</dbReference>
<sequence>MTAHAAPDDILAVLKTACAQAGFDAMDAELLNRSENAIFRLPGKRVARISRPGQHAAAEREVRIARWLEASGVSAVQAAADVVQPVEVDGRSVTFWKELPPHHHGTPAQVAAALKQLHALAPPADFTLGKVEPFVRLEERIMTATVLSEDDRRWMVGHLAELRERWIQLPEGLPWCVIHGDAWVGNVVATDDGRVILLDLERTAIGPPEWDLVHTAIKWSSFGWISAKQYAEFCDVYGCDVTNWAGFELLRDIREFRMTTMATQSAVGNPAWRRQSAHRLACIQGHFGARPWEGWRALE</sequence>
<protein>
    <recommendedName>
        <fullName evidence="1">Aminoglycoside phosphotransferase domain-containing protein</fullName>
    </recommendedName>
</protein>
<gene>
    <name evidence="2" type="ORF">B7C42_08089</name>
</gene>
<feature type="domain" description="Aminoglycoside phosphotransferase" evidence="1">
    <location>
        <begin position="43"/>
        <end position="248"/>
    </location>
</feature>
<dbReference type="EMBL" id="NGAF01000058">
    <property type="protein sequence ID" value="OXR39848.1"/>
    <property type="molecule type" value="Genomic_DNA"/>
</dbReference>
<dbReference type="PANTHER" id="PTHR21310:SF40">
    <property type="entry name" value="AMINOGLYCOSIDE PHOSPHOTRANSFERASE DOMAIN-CONTAINING PROTEIN-RELATED"/>
    <property type="match status" value="1"/>
</dbReference>
<dbReference type="AlphaFoldDB" id="A0A231GTE5"/>
<reference evidence="2 3" key="1">
    <citation type="submission" date="2017-07" db="EMBL/GenBank/DDBJ databases">
        <title>First draft Genome Sequence of Nocardia cerradoensis isolated from human infection.</title>
        <authorList>
            <person name="Carrasco G."/>
        </authorList>
    </citation>
    <scope>NUCLEOTIDE SEQUENCE [LARGE SCALE GENOMIC DNA]</scope>
    <source>
        <strain evidence="2 3">CNM20130759</strain>
    </source>
</reference>
<evidence type="ECO:0000313" key="3">
    <source>
        <dbReference type="Proteomes" id="UP000215506"/>
    </source>
</evidence>
<keyword evidence="3" id="KW-1185">Reference proteome</keyword>